<gene>
    <name evidence="1" type="ORF">rCG_44328</name>
</gene>
<evidence type="ECO:0000313" key="2">
    <source>
        <dbReference type="Proteomes" id="UP000234681"/>
    </source>
</evidence>
<evidence type="ECO:0000313" key="1">
    <source>
        <dbReference type="EMBL" id="EDL87484.1"/>
    </source>
</evidence>
<name>A6KDE2_RAT</name>
<sequence>MGTLCPVPALCRPSTRGQQRASDYAQIFTNKEQAEVAGVKPKHVLNTGSVQAATSRALWEGEARSRTHPWGQWRGCLSSSIRH</sequence>
<dbReference type="EMBL" id="CH474037">
    <property type="protein sequence ID" value="EDL87484.1"/>
    <property type="molecule type" value="Genomic_DNA"/>
</dbReference>
<proteinExistence type="predicted"/>
<organism evidence="1 2">
    <name type="scientific">Rattus norvegicus</name>
    <name type="common">Rat</name>
    <dbReference type="NCBI Taxonomy" id="10116"/>
    <lineage>
        <taxon>Eukaryota</taxon>
        <taxon>Metazoa</taxon>
        <taxon>Chordata</taxon>
        <taxon>Craniata</taxon>
        <taxon>Vertebrata</taxon>
        <taxon>Euteleostomi</taxon>
        <taxon>Mammalia</taxon>
        <taxon>Eutheria</taxon>
        <taxon>Euarchontoglires</taxon>
        <taxon>Glires</taxon>
        <taxon>Rodentia</taxon>
        <taxon>Myomorpha</taxon>
        <taxon>Muroidea</taxon>
        <taxon>Muridae</taxon>
        <taxon>Murinae</taxon>
        <taxon>Rattus</taxon>
    </lineage>
</organism>
<dbReference type="AlphaFoldDB" id="A6KDE2"/>
<protein>
    <submittedName>
        <fullName evidence="1">RCG44328, isoform CRA_b</fullName>
    </submittedName>
</protein>
<dbReference type="Proteomes" id="UP000234681">
    <property type="component" value="Chromosome 19"/>
</dbReference>
<accession>A6KDE2</accession>
<reference evidence="1 2" key="1">
    <citation type="submission" date="2005-09" db="EMBL/GenBank/DDBJ databases">
        <authorList>
            <person name="Mural R.J."/>
            <person name="Li P.W."/>
            <person name="Adams M.D."/>
            <person name="Amanatides P.G."/>
            <person name="Baden-Tillson H."/>
            <person name="Barnstead M."/>
            <person name="Chin S.H."/>
            <person name="Dew I."/>
            <person name="Evans C.A."/>
            <person name="Ferriera S."/>
            <person name="Flanigan M."/>
            <person name="Fosler C."/>
            <person name="Glodek A."/>
            <person name="Gu Z."/>
            <person name="Holt R.A."/>
            <person name="Jennings D."/>
            <person name="Kraft C.L."/>
            <person name="Lu F."/>
            <person name="Nguyen T."/>
            <person name="Nusskern D.R."/>
            <person name="Pfannkoch C.M."/>
            <person name="Sitter C."/>
            <person name="Sutton G.G."/>
            <person name="Venter J.C."/>
            <person name="Wang Z."/>
            <person name="Woodage T."/>
            <person name="Zheng X.H."/>
            <person name="Zhong F."/>
        </authorList>
    </citation>
    <scope>NUCLEOTIDE SEQUENCE [LARGE SCALE GENOMIC DNA]</scope>
    <source>
        <strain>BN</strain>
        <strain evidence="2">Sprague-Dawley</strain>
    </source>
</reference>